<protein>
    <recommendedName>
        <fullName evidence="2">MTHFR SAM-binding regulatory domain-containing protein</fullName>
    </recommendedName>
</protein>
<dbReference type="Pfam" id="PF21895">
    <property type="entry name" value="MTHFR_C"/>
    <property type="match status" value="1"/>
</dbReference>
<dbReference type="GO" id="GO:0009086">
    <property type="term" value="P:methionine biosynthetic process"/>
    <property type="evidence" value="ECO:0007669"/>
    <property type="project" value="TreeGrafter"/>
</dbReference>
<dbReference type="Proteomes" id="UP000712281">
    <property type="component" value="Unassembled WGS sequence"/>
</dbReference>
<dbReference type="InterPro" id="IPR053806">
    <property type="entry name" value="MTHFR_C"/>
</dbReference>
<dbReference type="PANTHER" id="PTHR45754:SF7">
    <property type="entry name" value="METHYLENETETRAHYDROFOLATE REDUCTASE"/>
    <property type="match status" value="1"/>
</dbReference>
<reference evidence="3" key="1">
    <citation type="submission" date="2019-12" db="EMBL/GenBank/DDBJ databases">
        <title>Genome sequencing and annotation of Brassica cretica.</title>
        <authorList>
            <person name="Studholme D.J."/>
            <person name="Sarris P.F."/>
        </authorList>
    </citation>
    <scope>NUCLEOTIDE SEQUENCE</scope>
    <source>
        <strain evidence="3">PFS-001/15</strain>
        <tissue evidence="3">Leaf</tissue>
    </source>
</reference>
<accession>A0A8S9KW12</accession>
<proteinExistence type="predicted"/>
<feature type="compositionally biased region" description="Low complexity" evidence="1">
    <location>
        <begin position="1"/>
        <end position="17"/>
    </location>
</feature>
<name>A0A8S9KW12_BRACR</name>
<dbReference type="GO" id="GO:0005829">
    <property type="term" value="C:cytosol"/>
    <property type="evidence" value="ECO:0007669"/>
    <property type="project" value="TreeGrafter"/>
</dbReference>
<dbReference type="GO" id="GO:0035999">
    <property type="term" value="P:tetrahydrofolate interconversion"/>
    <property type="evidence" value="ECO:0007669"/>
    <property type="project" value="TreeGrafter"/>
</dbReference>
<feature type="region of interest" description="Disordered" evidence="1">
    <location>
        <begin position="1"/>
        <end position="22"/>
    </location>
</feature>
<evidence type="ECO:0000313" key="4">
    <source>
        <dbReference type="Proteomes" id="UP000712281"/>
    </source>
</evidence>
<dbReference type="GO" id="GO:0004489">
    <property type="term" value="F:methylenetetrahydrofolate reductase [NAD(P)H] activity"/>
    <property type="evidence" value="ECO:0007669"/>
    <property type="project" value="TreeGrafter"/>
</dbReference>
<evidence type="ECO:0000313" key="3">
    <source>
        <dbReference type="EMBL" id="KAF2597493.1"/>
    </source>
</evidence>
<sequence length="156" mass="16242">MEGQRGSNSSLSSGNGNEVAADASSSSSCFYVPNPSGTDFDAESSAPLFISTSKMSYGAIKRVELIIGAPLNAERSDSSTVGWDGPAGYVYQKAYLEFLCSKDKLDAVVEICKALPCVAATNRGANWVSNTAQSDVNAVTCGVFPAKGIIQPTIVD</sequence>
<evidence type="ECO:0000256" key="1">
    <source>
        <dbReference type="SAM" id="MobiDB-lite"/>
    </source>
</evidence>
<organism evidence="3 4">
    <name type="scientific">Brassica cretica</name>
    <name type="common">Mustard</name>
    <dbReference type="NCBI Taxonomy" id="69181"/>
    <lineage>
        <taxon>Eukaryota</taxon>
        <taxon>Viridiplantae</taxon>
        <taxon>Streptophyta</taxon>
        <taxon>Embryophyta</taxon>
        <taxon>Tracheophyta</taxon>
        <taxon>Spermatophyta</taxon>
        <taxon>Magnoliopsida</taxon>
        <taxon>eudicotyledons</taxon>
        <taxon>Gunneridae</taxon>
        <taxon>Pentapetalae</taxon>
        <taxon>rosids</taxon>
        <taxon>malvids</taxon>
        <taxon>Brassicales</taxon>
        <taxon>Brassicaceae</taxon>
        <taxon>Brassiceae</taxon>
        <taxon>Brassica</taxon>
    </lineage>
</organism>
<feature type="domain" description="MTHFR SAM-binding regulatory" evidence="2">
    <location>
        <begin position="71"/>
        <end position="156"/>
    </location>
</feature>
<gene>
    <name evidence="3" type="ORF">F2Q68_00012585</name>
</gene>
<dbReference type="AlphaFoldDB" id="A0A8S9KW12"/>
<comment type="caution">
    <text evidence="3">The sequence shown here is derived from an EMBL/GenBank/DDBJ whole genome shotgun (WGS) entry which is preliminary data.</text>
</comment>
<dbReference type="GO" id="GO:0071949">
    <property type="term" value="F:FAD binding"/>
    <property type="evidence" value="ECO:0007669"/>
    <property type="project" value="TreeGrafter"/>
</dbReference>
<evidence type="ECO:0000259" key="2">
    <source>
        <dbReference type="Pfam" id="PF21895"/>
    </source>
</evidence>
<dbReference type="PANTHER" id="PTHR45754">
    <property type="entry name" value="METHYLENETETRAHYDROFOLATE REDUCTASE"/>
    <property type="match status" value="1"/>
</dbReference>
<dbReference type="EMBL" id="QGKW02000717">
    <property type="protein sequence ID" value="KAF2597493.1"/>
    <property type="molecule type" value="Genomic_DNA"/>
</dbReference>